<accession>A0A842HG47</accession>
<dbReference type="InterPro" id="IPR014001">
    <property type="entry name" value="Helicase_ATP-bd"/>
</dbReference>
<dbReference type="EMBL" id="JACHVB010000045">
    <property type="protein sequence ID" value="MBC2595655.1"/>
    <property type="molecule type" value="Genomic_DNA"/>
</dbReference>
<dbReference type="Proteomes" id="UP000546464">
    <property type="component" value="Unassembled WGS sequence"/>
</dbReference>
<protein>
    <submittedName>
        <fullName evidence="2">DEAD/DEAH box helicase</fullName>
    </submittedName>
</protein>
<dbReference type="GO" id="GO:0016787">
    <property type="term" value="F:hydrolase activity"/>
    <property type="evidence" value="ECO:0007669"/>
    <property type="project" value="InterPro"/>
</dbReference>
<name>A0A842HG47_9BACT</name>
<feature type="domain" description="Helicase ATP-binding" evidence="1">
    <location>
        <begin position="18"/>
        <end position="166"/>
    </location>
</feature>
<dbReference type="InterPro" id="IPR050742">
    <property type="entry name" value="Helicase_Restrict-Modif_Enz"/>
</dbReference>
<dbReference type="RefSeq" id="WP_185676607.1">
    <property type="nucleotide sequence ID" value="NZ_JACHVB010000045.1"/>
</dbReference>
<sequence length="503" mass="55971">MSRFDLRPYQQEFLAAVRRDFREHDHLLGVAATGSGKTILASELMRGWNGNCLFLADAQELVHQNADKFFRYAGEFAGVEMADSKALLGDRVVVATTQSICRRLDKWPRDYFGLVIVDEAHRNTLGAMAAQVLLHFESAKVLGVTATPFRSDRRQLGSFYEKISVEIGLARLIKEGWLSRILIKSVPLPVDLSQVRTTAGDYNEGDLGEAIVPHLRQAARLIAEHAHGRRTVAFLPLIATSQAFVQACHEEGIRAVHVDGNDREGLRAYERGEFDLVSNASLLSTGWDHPPTDCVFILRPTKSLSLFQQMVGRGTRIAEGKENLLLLDPLFLTDDHSLIKPARLIARSQSNAADLSERLSGGGEVDLLEAEESVVQDRESKLAEKLRLTAKRKARTVDAIEFCLSLHAVDAADYEPELSWECKPPSDRQLEALARAGFDTDSIVYRGHASKILDLLFTRRDMKLATPKQLAWLRKTGHPSPETATFDEASEWLSDCFGEGRAV</sequence>
<keyword evidence="2" id="KW-0378">Hydrolase</keyword>
<gene>
    <name evidence="2" type="ORF">H5P28_15410</name>
</gene>
<organism evidence="2 3">
    <name type="scientific">Ruficoccus amylovorans</name>
    <dbReference type="NCBI Taxonomy" id="1804625"/>
    <lineage>
        <taxon>Bacteria</taxon>
        <taxon>Pseudomonadati</taxon>
        <taxon>Verrucomicrobiota</taxon>
        <taxon>Opitutia</taxon>
        <taxon>Puniceicoccales</taxon>
        <taxon>Cerasicoccaceae</taxon>
        <taxon>Ruficoccus</taxon>
    </lineage>
</organism>
<evidence type="ECO:0000259" key="1">
    <source>
        <dbReference type="PROSITE" id="PS51192"/>
    </source>
</evidence>
<dbReference type="InterPro" id="IPR001650">
    <property type="entry name" value="Helicase_C-like"/>
</dbReference>
<dbReference type="GO" id="GO:0005524">
    <property type="term" value="F:ATP binding"/>
    <property type="evidence" value="ECO:0007669"/>
    <property type="project" value="InterPro"/>
</dbReference>
<dbReference type="SMART" id="SM00487">
    <property type="entry name" value="DEXDc"/>
    <property type="match status" value="1"/>
</dbReference>
<keyword evidence="2" id="KW-0347">Helicase</keyword>
<comment type="caution">
    <text evidence="2">The sequence shown here is derived from an EMBL/GenBank/DDBJ whole genome shotgun (WGS) entry which is preliminary data.</text>
</comment>
<dbReference type="PANTHER" id="PTHR47396">
    <property type="entry name" value="TYPE I RESTRICTION ENZYME ECOKI R PROTEIN"/>
    <property type="match status" value="1"/>
</dbReference>
<dbReference type="InterPro" id="IPR027417">
    <property type="entry name" value="P-loop_NTPase"/>
</dbReference>
<reference evidence="2 3" key="1">
    <citation type="submission" date="2020-07" db="EMBL/GenBank/DDBJ databases">
        <authorList>
            <person name="Feng X."/>
        </authorList>
    </citation>
    <scope>NUCLEOTIDE SEQUENCE [LARGE SCALE GENOMIC DNA]</scope>
    <source>
        <strain evidence="2 3">JCM31066</strain>
    </source>
</reference>
<dbReference type="GO" id="GO:0003677">
    <property type="term" value="F:DNA binding"/>
    <property type="evidence" value="ECO:0007669"/>
    <property type="project" value="InterPro"/>
</dbReference>
<dbReference type="Pfam" id="PF04851">
    <property type="entry name" value="ResIII"/>
    <property type="match status" value="1"/>
</dbReference>
<dbReference type="AlphaFoldDB" id="A0A842HG47"/>
<evidence type="ECO:0000313" key="2">
    <source>
        <dbReference type="EMBL" id="MBC2595655.1"/>
    </source>
</evidence>
<dbReference type="GO" id="GO:0004386">
    <property type="term" value="F:helicase activity"/>
    <property type="evidence" value="ECO:0007669"/>
    <property type="project" value="UniProtKB-KW"/>
</dbReference>
<dbReference type="PROSITE" id="PS51192">
    <property type="entry name" value="HELICASE_ATP_BIND_1"/>
    <property type="match status" value="1"/>
</dbReference>
<dbReference type="PANTHER" id="PTHR47396:SF1">
    <property type="entry name" value="ATP-DEPENDENT HELICASE IRC3-RELATED"/>
    <property type="match status" value="1"/>
</dbReference>
<evidence type="ECO:0000313" key="3">
    <source>
        <dbReference type="Proteomes" id="UP000546464"/>
    </source>
</evidence>
<dbReference type="SUPFAM" id="SSF52540">
    <property type="entry name" value="P-loop containing nucleoside triphosphate hydrolases"/>
    <property type="match status" value="1"/>
</dbReference>
<dbReference type="InterPro" id="IPR006935">
    <property type="entry name" value="Helicase/UvrB_N"/>
</dbReference>
<dbReference type="GO" id="GO:0005829">
    <property type="term" value="C:cytosol"/>
    <property type="evidence" value="ECO:0007669"/>
    <property type="project" value="TreeGrafter"/>
</dbReference>
<keyword evidence="3" id="KW-1185">Reference proteome</keyword>
<keyword evidence="2" id="KW-0547">Nucleotide-binding</keyword>
<dbReference type="Pfam" id="PF00271">
    <property type="entry name" value="Helicase_C"/>
    <property type="match status" value="1"/>
</dbReference>
<dbReference type="Gene3D" id="3.40.50.300">
    <property type="entry name" value="P-loop containing nucleotide triphosphate hydrolases"/>
    <property type="match status" value="2"/>
</dbReference>
<keyword evidence="2" id="KW-0067">ATP-binding</keyword>
<proteinExistence type="predicted"/>